<name>A0ABZ2FH61_9MICO</name>
<accession>A0ABZ2FH61</accession>
<keyword evidence="2" id="KW-0812">Transmembrane</keyword>
<sequence>MTTPPPGPGRPGGYPYGTPGQGPTGYGPPGYGPPGYGPPGYGPPKKGGVPLWAWIVGGIALLLVFCLCGGIGLYTLSDRDVTSTAQTVTETPTTEPPTTDPSSTTTPTVPSTSDPSSTATTGPTSAPTQSIPPTPAGSAANTDTSRTLSADDLEGQIARGMSQYGHTRSEISCSSPLVLVAGRTTSCTAPVPGSSTRRSTVTVETAWAVSTSTQLRYYLTFNQTLG</sequence>
<protein>
    <submittedName>
        <fullName evidence="3">DUF4333 domain-containing protein</fullName>
    </submittedName>
</protein>
<feature type="region of interest" description="Disordered" evidence="1">
    <location>
        <begin position="1"/>
        <end position="31"/>
    </location>
</feature>
<feature type="transmembrane region" description="Helical" evidence="2">
    <location>
        <begin position="51"/>
        <end position="76"/>
    </location>
</feature>
<feature type="compositionally biased region" description="Polar residues" evidence="1">
    <location>
        <begin position="139"/>
        <end position="148"/>
    </location>
</feature>
<feature type="region of interest" description="Disordered" evidence="1">
    <location>
        <begin position="85"/>
        <end position="152"/>
    </location>
</feature>
<evidence type="ECO:0000256" key="2">
    <source>
        <dbReference type="SAM" id="Phobius"/>
    </source>
</evidence>
<reference evidence="3 4" key="1">
    <citation type="submission" date="2022-09" db="EMBL/GenBank/DDBJ databases">
        <title>Complete genome sequence of Janibacter terrae strain COS04-44, PCL-degrading bacteria isolated from oil spilled coast.</title>
        <authorList>
            <person name="Park H."/>
            <person name="Kim J.Y."/>
            <person name="An S.H."/>
            <person name="Lee C.M."/>
            <person name="Weon H.-Y."/>
        </authorList>
    </citation>
    <scope>NUCLEOTIDE SEQUENCE [LARGE SCALE GENOMIC DNA]</scope>
    <source>
        <strain evidence="3 4">COS04-44</strain>
    </source>
</reference>
<dbReference type="Proteomes" id="UP001381003">
    <property type="component" value="Chromosome"/>
</dbReference>
<evidence type="ECO:0000313" key="4">
    <source>
        <dbReference type="Proteomes" id="UP001381003"/>
    </source>
</evidence>
<proteinExistence type="predicted"/>
<feature type="compositionally biased region" description="Low complexity" evidence="1">
    <location>
        <begin position="100"/>
        <end position="129"/>
    </location>
</feature>
<organism evidence="3 4">
    <name type="scientific">Janibacter terrae</name>
    <dbReference type="NCBI Taxonomy" id="103817"/>
    <lineage>
        <taxon>Bacteria</taxon>
        <taxon>Bacillati</taxon>
        <taxon>Actinomycetota</taxon>
        <taxon>Actinomycetes</taxon>
        <taxon>Micrococcales</taxon>
        <taxon>Intrasporangiaceae</taxon>
        <taxon>Janibacter</taxon>
    </lineage>
</organism>
<evidence type="ECO:0000313" key="3">
    <source>
        <dbReference type="EMBL" id="WWF05492.1"/>
    </source>
</evidence>
<keyword evidence="2" id="KW-1133">Transmembrane helix</keyword>
<gene>
    <name evidence="3" type="ORF">N5P18_01045</name>
</gene>
<feature type="compositionally biased region" description="Gly residues" evidence="1">
    <location>
        <begin position="10"/>
        <end position="29"/>
    </location>
</feature>
<evidence type="ECO:0000256" key="1">
    <source>
        <dbReference type="SAM" id="MobiDB-lite"/>
    </source>
</evidence>
<dbReference type="EMBL" id="CP104874">
    <property type="protein sequence ID" value="WWF05492.1"/>
    <property type="molecule type" value="Genomic_DNA"/>
</dbReference>
<keyword evidence="2" id="KW-0472">Membrane</keyword>
<keyword evidence="4" id="KW-1185">Reference proteome</keyword>
<dbReference type="RefSeq" id="WP_338538411.1">
    <property type="nucleotide sequence ID" value="NZ_CP104874.1"/>
</dbReference>